<feature type="region of interest" description="Disordered" evidence="7">
    <location>
        <begin position="100"/>
        <end position="128"/>
    </location>
</feature>
<dbReference type="InterPro" id="IPR050390">
    <property type="entry name" value="C5-Methyltransferase"/>
</dbReference>
<evidence type="ECO:0000256" key="6">
    <source>
        <dbReference type="RuleBase" id="RU000417"/>
    </source>
</evidence>
<dbReference type="PROSITE" id="PS51679">
    <property type="entry name" value="SAM_MT_C5"/>
    <property type="match status" value="1"/>
</dbReference>
<evidence type="ECO:0000256" key="1">
    <source>
        <dbReference type="ARBA" id="ARBA00022603"/>
    </source>
</evidence>
<dbReference type="PANTHER" id="PTHR10629:SF52">
    <property type="entry name" value="DNA (CYTOSINE-5)-METHYLTRANSFERASE 1"/>
    <property type="match status" value="1"/>
</dbReference>
<dbReference type="Proteomes" id="UP000266841">
    <property type="component" value="Unassembled WGS sequence"/>
</dbReference>
<dbReference type="NCBIfam" id="TIGR00675">
    <property type="entry name" value="dcm"/>
    <property type="match status" value="1"/>
</dbReference>
<dbReference type="InterPro" id="IPR029063">
    <property type="entry name" value="SAM-dependent_MTases_sf"/>
</dbReference>
<dbReference type="GO" id="GO:0003886">
    <property type="term" value="F:DNA (cytosine-5-)-methyltransferase activity"/>
    <property type="evidence" value="ECO:0007669"/>
    <property type="project" value="UniProtKB-EC"/>
</dbReference>
<feature type="signal peptide" evidence="8">
    <location>
        <begin position="1"/>
        <end position="15"/>
    </location>
</feature>
<dbReference type="GO" id="GO:0032259">
    <property type="term" value="P:methylation"/>
    <property type="evidence" value="ECO:0007669"/>
    <property type="project" value="UniProtKB-KW"/>
</dbReference>
<dbReference type="eggNOG" id="KOG0919">
    <property type="taxonomic scope" value="Eukaryota"/>
</dbReference>
<reference evidence="9 10" key="1">
    <citation type="journal article" date="2012" name="Genome Biol.">
        <title>Genome and low-iron response of an oceanic diatom adapted to chronic iron limitation.</title>
        <authorList>
            <person name="Lommer M."/>
            <person name="Specht M."/>
            <person name="Roy A.S."/>
            <person name="Kraemer L."/>
            <person name="Andreson R."/>
            <person name="Gutowska M.A."/>
            <person name="Wolf J."/>
            <person name="Bergner S.V."/>
            <person name="Schilhabel M.B."/>
            <person name="Klostermeier U.C."/>
            <person name="Beiko R.G."/>
            <person name="Rosenstiel P."/>
            <person name="Hippler M."/>
            <person name="Laroche J."/>
        </authorList>
    </citation>
    <scope>NUCLEOTIDE SEQUENCE [LARGE SCALE GENOMIC DNA]</scope>
    <source>
        <strain evidence="9 10">CCMP1005</strain>
    </source>
</reference>
<dbReference type="CDD" id="cd00315">
    <property type="entry name" value="Cyt_C5_DNA_methylase"/>
    <property type="match status" value="1"/>
</dbReference>
<feature type="region of interest" description="Disordered" evidence="7">
    <location>
        <begin position="52"/>
        <end position="74"/>
    </location>
</feature>
<keyword evidence="2 4" id="KW-0808">Transferase</keyword>
<sequence>MRLMAPLFICPVTAALKATPFVEHRDCACLPAFSPSCADVTSSTITSLARHQHHPRSSLLGHHGHGNNHGGIPVGAIQIESSHVQPFNDFVNEIPEIGMRGNEDEEENDDDDIDAKQKQKTKKRRRKGKIAFRGVKPFFGPPTFEQASMSGGRGGRGKQSLVHLPPSVATALDDGDPRLLEFLSEHQGVYHPGVRRHREDARDRSRSALIGDYVLPKPLPRDYDNEASSFTYAELFAGIGGFRLGLDAIGGKCAYANEIDPYACSVYRRNFSRNGHDADSLLEGDILDLCPERDAMPTVDVLSGGFPCQAFSRRGEQGALRDDRGHLYRELVRVLCATRPKSFIFENVKGLVTLEGGYVNKGGEEMKAGAVMQRILDEFEACGYEVSWNILDAKYWVPQRRKRLFIVGIRDDIDAQFSWDWYDEFKTNGSTDDRVLSDILEPPHEVDTCLSSSQFDAMKRLRGDRWHEVEEAVFDVNKKTSTLISSYRGHSSITTKYVMEEADGTKRDVPRFLTPRECARLQGFPEWYAVPLAPDSDHEHAHFYKGIGNAVVPPLIMRLGSELILCLGEHIRSTSSGGGKSEEEKAADDVRVEGDESQEGQEGAPLILRQATQEARSRSKWKQGGEKEMMVS</sequence>
<dbReference type="InterPro" id="IPR031303">
    <property type="entry name" value="C5_meth_CS"/>
</dbReference>
<accession>K0T1P0</accession>
<dbReference type="PANTHER" id="PTHR10629">
    <property type="entry name" value="CYTOSINE-SPECIFIC METHYLTRANSFERASE"/>
    <property type="match status" value="1"/>
</dbReference>
<comment type="similarity">
    <text evidence="4 5">Belongs to the class I-like SAM-binding methyltransferase superfamily. C5-methyltransferase family.</text>
</comment>
<protein>
    <recommendedName>
        <fullName evidence="6">Cytosine-specific methyltransferase</fullName>
        <ecNumber evidence="6">2.1.1.37</ecNumber>
    </recommendedName>
</protein>
<name>K0T1P0_THAOC</name>
<evidence type="ECO:0000256" key="2">
    <source>
        <dbReference type="ARBA" id="ARBA00022679"/>
    </source>
</evidence>
<dbReference type="AlphaFoldDB" id="K0T1P0"/>
<dbReference type="Pfam" id="PF00145">
    <property type="entry name" value="DNA_methylase"/>
    <property type="match status" value="1"/>
</dbReference>
<evidence type="ECO:0000256" key="8">
    <source>
        <dbReference type="SAM" id="SignalP"/>
    </source>
</evidence>
<feature type="compositionally biased region" description="Basic residues" evidence="7">
    <location>
        <begin position="118"/>
        <end position="128"/>
    </location>
</feature>
<keyword evidence="1 4" id="KW-0489">Methyltransferase</keyword>
<dbReference type="InterPro" id="IPR001525">
    <property type="entry name" value="C5_MeTfrase"/>
</dbReference>
<gene>
    <name evidence="9" type="ORF">THAOC_06884</name>
</gene>
<keyword evidence="8" id="KW-0732">Signal</keyword>
<feature type="region of interest" description="Disordered" evidence="7">
    <location>
        <begin position="572"/>
        <end position="632"/>
    </location>
</feature>
<evidence type="ECO:0000256" key="5">
    <source>
        <dbReference type="RuleBase" id="RU000416"/>
    </source>
</evidence>
<comment type="catalytic activity">
    <reaction evidence="6">
        <text>a 2'-deoxycytidine in DNA + S-adenosyl-L-methionine = a 5-methyl-2'-deoxycytidine in DNA + S-adenosyl-L-homocysteine + H(+)</text>
        <dbReference type="Rhea" id="RHEA:13681"/>
        <dbReference type="Rhea" id="RHEA-COMP:11369"/>
        <dbReference type="Rhea" id="RHEA-COMP:11370"/>
        <dbReference type="ChEBI" id="CHEBI:15378"/>
        <dbReference type="ChEBI" id="CHEBI:57856"/>
        <dbReference type="ChEBI" id="CHEBI:59789"/>
        <dbReference type="ChEBI" id="CHEBI:85452"/>
        <dbReference type="ChEBI" id="CHEBI:85454"/>
        <dbReference type="EC" id="2.1.1.37"/>
    </reaction>
</comment>
<feature type="compositionally biased region" description="Basic residues" evidence="7">
    <location>
        <begin position="52"/>
        <end position="66"/>
    </location>
</feature>
<proteinExistence type="inferred from homology"/>
<feature type="active site" evidence="4">
    <location>
        <position position="308"/>
    </location>
</feature>
<feature type="compositionally biased region" description="Basic and acidic residues" evidence="7">
    <location>
        <begin position="580"/>
        <end position="594"/>
    </location>
</feature>
<comment type="caution">
    <text evidence="9">The sequence shown here is derived from an EMBL/GenBank/DDBJ whole genome shotgun (WGS) entry which is preliminary data.</text>
</comment>
<evidence type="ECO:0000313" key="10">
    <source>
        <dbReference type="Proteomes" id="UP000266841"/>
    </source>
</evidence>
<dbReference type="EMBL" id="AGNL01006957">
    <property type="protein sequence ID" value="EJK71655.1"/>
    <property type="molecule type" value="Genomic_DNA"/>
</dbReference>
<dbReference type="EC" id="2.1.1.37" evidence="6"/>
<dbReference type="PROSITE" id="PS00095">
    <property type="entry name" value="C5_MTASE_2"/>
    <property type="match status" value="1"/>
</dbReference>
<organism evidence="9 10">
    <name type="scientific">Thalassiosira oceanica</name>
    <name type="common">Marine diatom</name>
    <dbReference type="NCBI Taxonomy" id="159749"/>
    <lineage>
        <taxon>Eukaryota</taxon>
        <taxon>Sar</taxon>
        <taxon>Stramenopiles</taxon>
        <taxon>Ochrophyta</taxon>
        <taxon>Bacillariophyta</taxon>
        <taxon>Coscinodiscophyceae</taxon>
        <taxon>Thalassiosirophycidae</taxon>
        <taxon>Thalassiosirales</taxon>
        <taxon>Thalassiosiraceae</taxon>
        <taxon>Thalassiosira</taxon>
    </lineage>
</organism>
<dbReference type="GO" id="GO:0003677">
    <property type="term" value="F:DNA binding"/>
    <property type="evidence" value="ECO:0007669"/>
    <property type="project" value="TreeGrafter"/>
</dbReference>
<dbReference type="SUPFAM" id="SSF53335">
    <property type="entry name" value="S-adenosyl-L-methionine-dependent methyltransferases"/>
    <property type="match status" value="1"/>
</dbReference>
<dbReference type="PROSITE" id="PS00094">
    <property type="entry name" value="C5_MTASE_1"/>
    <property type="match status" value="1"/>
</dbReference>
<feature type="chain" id="PRO_5012791043" description="Cytosine-specific methyltransferase" evidence="8">
    <location>
        <begin position="16"/>
        <end position="632"/>
    </location>
</feature>
<dbReference type="GO" id="GO:0044027">
    <property type="term" value="P:negative regulation of gene expression via chromosomal CpG island methylation"/>
    <property type="evidence" value="ECO:0007669"/>
    <property type="project" value="TreeGrafter"/>
</dbReference>
<keyword evidence="3 4" id="KW-0949">S-adenosyl-L-methionine</keyword>
<dbReference type="GO" id="GO:0005634">
    <property type="term" value="C:nucleus"/>
    <property type="evidence" value="ECO:0007669"/>
    <property type="project" value="TreeGrafter"/>
</dbReference>
<dbReference type="InterPro" id="IPR018117">
    <property type="entry name" value="C5_DNA_meth_AS"/>
</dbReference>
<evidence type="ECO:0000256" key="7">
    <source>
        <dbReference type="SAM" id="MobiDB-lite"/>
    </source>
</evidence>
<dbReference type="Gene3D" id="3.90.120.10">
    <property type="entry name" value="DNA Methylase, subunit A, domain 2"/>
    <property type="match status" value="1"/>
</dbReference>
<dbReference type="OMA" id="GKAPTLI"/>
<dbReference type="PRINTS" id="PR00105">
    <property type="entry name" value="C5METTRFRASE"/>
</dbReference>
<dbReference type="Gene3D" id="3.40.50.150">
    <property type="entry name" value="Vaccinia Virus protein VP39"/>
    <property type="match status" value="1"/>
</dbReference>
<feature type="compositionally biased region" description="Basic and acidic residues" evidence="7">
    <location>
        <begin position="623"/>
        <end position="632"/>
    </location>
</feature>
<feature type="compositionally biased region" description="Acidic residues" evidence="7">
    <location>
        <begin position="103"/>
        <end position="113"/>
    </location>
</feature>
<keyword evidence="10" id="KW-1185">Reference proteome</keyword>
<evidence type="ECO:0000256" key="3">
    <source>
        <dbReference type="ARBA" id="ARBA00022691"/>
    </source>
</evidence>
<evidence type="ECO:0000256" key="4">
    <source>
        <dbReference type="PROSITE-ProRule" id="PRU01016"/>
    </source>
</evidence>
<dbReference type="OrthoDB" id="40157at2759"/>
<evidence type="ECO:0000313" key="9">
    <source>
        <dbReference type="EMBL" id="EJK71655.1"/>
    </source>
</evidence>